<dbReference type="OrthoDB" id="9783370at2"/>
<reference evidence="3 4" key="1">
    <citation type="submission" date="2019-07" db="EMBL/GenBank/DDBJ databases">
        <title>The pathways for chlorine oxyanion respiration interact through the shared metabolite chlorate.</title>
        <authorList>
            <person name="Barnum T.P."/>
            <person name="Cheng Y."/>
            <person name="Hill K.A."/>
            <person name="Lucas L.N."/>
            <person name="Carlson H.K."/>
            <person name="Coates J.D."/>
        </authorList>
    </citation>
    <scope>NUCLEOTIDE SEQUENCE [LARGE SCALE GENOMIC DNA]</scope>
    <source>
        <strain evidence="3 4">SFB-3</strain>
    </source>
</reference>
<protein>
    <submittedName>
        <fullName evidence="3">AAA family ATPase</fullName>
    </submittedName>
</protein>
<accession>A0A557QX40</accession>
<dbReference type="RefSeq" id="WP_144308960.1">
    <property type="nucleotide sequence ID" value="NZ_VMNK01000006.1"/>
</dbReference>
<name>A0A557QX40_9RHOO</name>
<feature type="region of interest" description="Disordered" evidence="1">
    <location>
        <begin position="338"/>
        <end position="391"/>
    </location>
</feature>
<dbReference type="InterPro" id="IPR049945">
    <property type="entry name" value="AAA_22"/>
</dbReference>
<feature type="domain" description="ORC1/DEAH AAA+ ATPase" evidence="2">
    <location>
        <begin position="42"/>
        <end position="170"/>
    </location>
</feature>
<evidence type="ECO:0000313" key="4">
    <source>
        <dbReference type="Proteomes" id="UP000319502"/>
    </source>
</evidence>
<keyword evidence="4" id="KW-1185">Reference proteome</keyword>
<gene>
    <name evidence="3" type="ORF">FHP91_07350</name>
</gene>
<comment type="caution">
    <text evidence="3">The sequence shown here is derived from an EMBL/GenBank/DDBJ whole genome shotgun (WGS) entry which is preliminary data.</text>
</comment>
<dbReference type="InterPro" id="IPR036680">
    <property type="entry name" value="SPOR-like_sf"/>
</dbReference>
<organism evidence="3 4">
    <name type="scientific">Denitromonas halophila</name>
    <dbReference type="NCBI Taxonomy" id="1629404"/>
    <lineage>
        <taxon>Bacteria</taxon>
        <taxon>Pseudomonadati</taxon>
        <taxon>Pseudomonadota</taxon>
        <taxon>Betaproteobacteria</taxon>
        <taxon>Rhodocyclales</taxon>
        <taxon>Zoogloeaceae</taxon>
        <taxon>Denitromonas</taxon>
    </lineage>
</organism>
<dbReference type="PANTHER" id="PTHR35894">
    <property type="entry name" value="GENERAL SECRETION PATHWAY PROTEIN A-RELATED"/>
    <property type="match status" value="1"/>
</dbReference>
<dbReference type="PANTHER" id="PTHR35894:SF1">
    <property type="entry name" value="PHOSPHORIBULOKINASE _ URIDINE KINASE FAMILY"/>
    <property type="match status" value="1"/>
</dbReference>
<dbReference type="GO" id="GO:0042834">
    <property type="term" value="F:peptidoglycan binding"/>
    <property type="evidence" value="ECO:0007669"/>
    <property type="project" value="InterPro"/>
</dbReference>
<evidence type="ECO:0000256" key="1">
    <source>
        <dbReference type="SAM" id="MobiDB-lite"/>
    </source>
</evidence>
<dbReference type="Proteomes" id="UP000319502">
    <property type="component" value="Unassembled WGS sequence"/>
</dbReference>
<sequence length="543" mass="57855">MYLDHYGLREAPFRLTPLTDFFFTGAQRGATVDALVYAVLHDEGIVKVSGEVGAGKTMVCRVLIERLPDTVDTVYLANPSLAPDDLLIAIAAELGLSLGSERSGAVLGAVQEDLVRRHADGRRVVVLIDEAHAMPAASLEQIRLLSNLETGRHKLMQLVLFGQPELDTLLDTRDMRPLKDRITHHFRLSPLAPDEVAAYLDFRMHAAGYRGPAVFSPAAARQIARIAAGLTRRVNVLADKSLLAAFSQNRHVIAPSHVTAAAHDAEYAPPTQRRAVWPLIVAAAAGAMAAVVIPRWLNDTPLSTPPTTSVATSAPSEVAPPVEAPAPVVIATAPRAPNKPAAVVTPPTATPQRTPAVAVAPQAPVPADTRAHPANEPTVRAATPPPVAAPATSKEITAPHVTEPTVTLATVTERSTAAMVTAAPALAIEPASASAVPEFGPLAQAALTDQAAWMASAPDTQWFIQLHTNTNLDYGDLERQLEAARNALPSEQIRIYSAHLGDRHRVGVIMGSYATEQEALAAMRALPGSYRDNAYIRQARRLR</sequence>
<dbReference type="InterPro" id="IPR052026">
    <property type="entry name" value="ExeA_AAA_ATPase_DNA-bind"/>
</dbReference>
<dbReference type="Gene3D" id="3.30.70.1070">
    <property type="entry name" value="Sporulation related repeat"/>
    <property type="match status" value="1"/>
</dbReference>
<evidence type="ECO:0000259" key="2">
    <source>
        <dbReference type="Pfam" id="PF13401"/>
    </source>
</evidence>
<dbReference type="SUPFAM" id="SSF52540">
    <property type="entry name" value="P-loop containing nucleoside triphosphate hydrolases"/>
    <property type="match status" value="1"/>
</dbReference>
<dbReference type="AlphaFoldDB" id="A0A557QX40"/>
<dbReference type="Pfam" id="PF13401">
    <property type="entry name" value="AAA_22"/>
    <property type="match status" value="1"/>
</dbReference>
<dbReference type="GO" id="GO:0016887">
    <property type="term" value="F:ATP hydrolysis activity"/>
    <property type="evidence" value="ECO:0007669"/>
    <property type="project" value="InterPro"/>
</dbReference>
<dbReference type="InterPro" id="IPR027417">
    <property type="entry name" value="P-loop_NTPase"/>
</dbReference>
<dbReference type="Gene3D" id="3.40.50.300">
    <property type="entry name" value="P-loop containing nucleotide triphosphate hydrolases"/>
    <property type="match status" value="1"/>
</dbReference>
<dbReference type="EMBL" id="VMNK01000006">
    <property type="protein sequence ID" value="TVO57484.1"/>
    <property type="molecule type" value="Genomic_DNA"/>
</dbReference>
<evidence type="ECO:0000313" key="3">
    <source>
        <dbReference type="EMBL" id="TVO57484.1"/>
    </source>
</evidence>
<feature type="compositionally biased region" description="Low complexity" evidence="1">
    <location>
        <begin position="338"/>
        <end position="367"/>
    </location>
</feature>
<proteinExistence type="predicted"/>